<evidence type="ECO:0000313" key="2">
    <source>
        <dbReference type="Proteomes" id="UP000053246"/>
    </source>
</evidence>
<organism evidence="1 2">
    <name type="scientific">Micromonospora maris</name>
    <dbReference type="NCBI Taxonomy" id="1003110"/>
    <lineage>
        <taxon>Bacteria</taxon>
        <taxon>Bacillati</taxon>
        <taxon>Actinomycetota</taxon>
        <taxon>Actinomycetes</taxon>
        <taxon>Micromonosporales</taxon>
        <taxon>Micromonosporaceae</taxon>
        <taxon>Micromonospora</taxon>
    </lineage>
</organism>
<dbReference type="EMBL" id="LMWI01000001">
    <property type="protein sequence ID" value="KUJ48802.1"/>
    <property type="molecule type" value="Genomic_DNA"/>
</dbReference>
<name>A0A9X0I8F0_9ACTN</name>
<dbReference type="Proteomes" id="UP000053246">
    <property type="component" value="Unassembled WGS sequence"/>
</dbReference>
<protein>
    <submittedName>
        <fullName evidence="1">Flavin reductase</fullName>
    </submittedName>
</protein>
<evidence type="ECO:0000313" key="1">
    <source>
        <dbReference type="EMBL" id="KUJ48802.1"/>
    </source>
</evidence>
<proteinExistence type="predicted"/>
<gene>
    <name evidence="1" type="ORF">ADL17_07310</name>
</gene>
<accession>A0A9X0I8F0</accession>
<sequence>MGRRVIPHVAMRPLWRCRNCGAEWPCQPARLALLMEYRRDRLGLLLYLGGLMVQARDQLAQLNPEHTPDLYDRFLGWARRRDRR</sequence>
<keyword evidence="2" id="KW-1185">Reference proteome</keyword>
<reference evidence="1 2" key="1">
    <citation type="submission" date="2015-10" db="EMBL/GenBank/DDBJ databases">
        <authorList>
            <person name="Ju K.-S."/>
            <person name="Doroghazi J.R."/>
            <person name="Metcalf W.W."/>
        </authorList>
    </citation>
    <scope>NUCLEOTIDE SEQUENCE [LARGE SCALE GENOMIC DNA]</scope>
    <source>
        <strain evidence="1 2">NRRL B-24793</strain>
    </source>
</reference>
<comment type="caution">
    <text evidence="1">The sequence shown here is derived from an EMBL/GenBank/DDBJ whole genome shotgun (WGS) entry which is preliminary data.</text>
</comment>
<dbReference type="AlphaFoldDB" id="A0A9X0I8F0"/>